<keyword evidence="2 7" id="KW-0813">Transport</keyword>
<evidence type="ECO:0000256" key="6">
    <source>
        <dbReference type="ARBA" id="ARBA00023136"/>
    </source>
</evidence>
<dbReference type="PANTHER" id="PTHR32243">
    <property type="entry name" value="MALTOSE TRANSPORT SYSTEM PERMEASE-RELATED"/>
    <property type="match status" value="1"/>
</dbReference>
<dbReference type="Proteomes" id="UP001139648">
    <property type="component" value="Unassembled WGS sequence"/>
</dbReference>
<evidence type="ECO:0000313" key="10">
    <source>
        <dbReference type="Proteomes" id="UP001139648"/>
    </source>
</evidence>
<feature type="transmembrane region" description="Helical" evidence="7">
    <location>
        <begin position="116"/>
        <end position="139"/>
    </location>
</feature>
<dbReference type="PANTHER" id="PTHR32243:SF24">
    <property type="entry name" value="DIACETYLCHITOBIOSE UPTAKE SYSTEM PERMEASE PROTEIN NGCG"/>
    <property type="match status" value="1"/>
</dbReference>
<dbReference type="InterPro" id="IPR050901">
    <property type="entry name" value="BP-dep_ABC_trans_perm"/>
</dbReference>
<keyword evidence="5 7" id="KW-1133">Transmembrane helix</keyword>
<dbReference type="Gene3D" id="1.10.3720.10">
    <property type="entry name" value="MetI-like"/>
    <property type="match status" value="1"/>
</dbReference>
<evidence type="ECO:0000256" key="5">
    <source>
        <dbReference type="ARBA" id="ARBA00022989"/>
    </source>
</evidence>
<keyword evidence="9" id="KW-0762">Sugar transport</keyword>
<dbReference type="AlphaFoldDB" id="A0A9X2GGC8"/>
<feature type="transmembrane region" description="Helical" evidence="7">
    <location>
        <begin position="220"/>
        <end position="241"/>
    </location>
</feature>
<comment type="similarity">
    <text evidence="7">Belongs to the binding-protein-dependent transport system permease family.</text>
</comment>
<dbReference type="RefSeq" id="WP_253740132.1">
    <property type="nucleotide sequence ID" value="NZ_BAABKA010000013.1"/>
</dbReference>
<evidence type="ECO:0000256" key="4">
    <source>
        <dbReference type="ARBA" id="ARBA00022692"/>
    </source>
</evidence>
<gene>
    <name evidence="9" type="ORF">HD597_000613</name>
</gene>
<sequence length="255" mass="27546">MFVLAWMAGTSLRGHRDIFASPWGLPYSPMWENFAEAWTNANFGPAALNTFVLVAAASVFIVLLSAPASFVLGRNRGRLSSSLTLLFALGIGIPTQVIIIPLFVLMESLALVNSLFGLFLLYVAVSLPFTVFLLTGFFSSLPDEIEEAAAIDGASMPRSFWSIMLPLARPGLITALILNAITLWNETFLALIFLQSADKQTLPLALLGFLAKQQYSGADYGGLFAGVVILVAPTLLLYVWLSRRIIEGLTLGAGK</sequence>
<dbReference type="InterPro" id="IPR035906">
    <property type="entry name" value="MetI-like_sf"/>
</dbReference>
<keyword evidence="6 7" id="KW-0472">Membrane</keyword>
<dbReference type="CDD" id="cd06261">
    <property type="entry name" value="TM_PBP2"/>
    <property type="match status" value="1"/>
</dbReference>
<accession>A0A9X2GGC8</accession>
<keyword evidence="3" id="KW-1003">Cell membrane</keyword>
<keyword evidence="4 7" id="KW-0812">Transmembrane</keyword>
<evidence type="ECO:0000256" key="7">
    <source>
        <dbReference type="RuleBase" id="RU363032"/>
    </source>
</evidence>
<organism evidence="9 10">
    <name type="scientific">Nonomuraea thailandensis</name>
    <dbReference type="NCBI Taxonomy" id="1188745"/>
    <lineage>
        <taxon>Bacteria</taxon>
        <taxon>Bacillati</taxon>
        <taxon>Actinomycetota</taxon>
        <taxon>Actinomycetes</taxon>
        <taxon>Streptosporangiales</taxon>
        <taxon>Streptosporangiaceae</taxon>
        <taxon>Nonomuraea</taxon>
    </lineage>
</organism>
<feature type="transmembrane region" description="Helical" evidence="7">
    <location>
        <begin position="160"/>
        <end position="184"/>
    </location>
</feature>
<proteinExistence type="inferred from homology"/>
<evidence type="ECO:0000256" key="2">
    <source>
        <dbReference type="ARBA" id="ARBA00022448"/>
    </source>
</evidence>
<comment type="subcellular location">
    <subcellularLocation>
        <location evidence="1 7">Cell membrane</location>
        <topology evidence="1 7">Multi-pass membrane protein</topology>
    </subcellularLocation>
</comment>
<dbReference type="SUPFAM" id="SSF161098">
    <property type="entry name" value="MetI-like"/>
    <property type="match status" value="1"/>
</dbReference>
<dbReference type="PROSITE" id="PS50928">
    <property type="entry name" value="ABC_TM1"/>
    <property type="match status" value="1"/>
</dbReference>
<feature type="transmembrane region" description="Helical" evidence="7">
    <location>
        <begin position="51"/>
        <end position="72"/>
    </location>
</feature>
<dbReference type="GO" id="GO:0055085">
    <property type="term" value="P:transmembrane transport"/>
    <property type="evidence" value="ECO:0007669"/>
    <property type="project" value="InterPro"/>
</dbReference>
<evidence type="ECO:0000256" key="1">
    <source>
        <dbReference type="ARBA" id="ARBA00004651"/>
    </source>
</evidence>
<comment type="caution">
    <text evidence="9">The sequence shown here is derived from an EMBL/GenBank/DDBJ whole genome shotgun (WGS) entry which is preliminary data.</text>
</comment>
<reference evidence="9" key="1">
    <citation type="submission" date="2022-06" db="EMBL/GenBank/DDBJ databases">
        <title>Sequencing the genomes of 1000 actinobacteria strains.</title>
        <authorList>
            <person name="Klenk H.-P."/>
        </authorList>
    </citation>
    <scope>NUCLEOTIDE SEQUENCE</scope>
    <source>
        <strain evidence="9">DSM 46694</strain>
    </source>
</reference>
<dbReference type="InterPro" id="IPR000515">
    <property type="entry name" value="MetI-like"/>
</dbReference>
<dbReference type="GO" id="GO:0005886">
    <property type="term" value="C:plasma membrane"/>
    <property type="evidence" value="ECO:0007669"/>
    <property type="project" value="UniProtKB-SubCell"/>
</dbReference>
<evidence type="ECO:0000259" key="8">
    <source>
        <dbReference type="PROSITE" id="PS50928"/>
    </source>
</evidence>
<evidence type="ECO:0000256" key="3">
    <source>
        <dbReference type="ARBA" id="ARBA00022475"/>
    </source>
</evidence>
<dbReference type="Pfam" id="PF00528">
    <property type="entry name" value="BPD_transp_1"/>
    <property type="match status" value="1"/>
</dbReference>
<evidence type="ECO:0000313" key="9">
    <source>
        <dbReference type="EMBL" id="MCP2353593.1"/>
    </source>
</evidence>
<protein>
    <submittedName>
        <fullName evidence="9">Multiple sugar transport system permease protein/N-acetylglucosamine transport system permease protein</fullName>
    </submittedName>
</protein>
<keyword evidence="10" id="KW-1185">Reference proteome</keyword>
<name>A0A9X2GGC8_9ACTN</name>
<dbReference type="EMBL" id="JAMZEB010000001">
    <property type="protein sequence ID" value="MCP2353593.1"/>
    <property type="molecule type" value="Genomic_DNA"/>
</dbReference>
<feature type="transmembrane region" description="Helical" evidence="7">
    <location>
        <begin position="84"/>
        <end position="104"/>
    </location>
</feature>
<feature type="domain" description="ABC transmembrane type-1" evidence="8">
    <location>
        <begin position="47"/>
        <end position="241"/>
    </location>
</feature>